<evidence type="ECO:0000313" key="2">
    <source>
        <dbReference type="EMBL" id="CAF1004666.1"/>
    </source>
</evidence>
<comment type="caution">
    <text evidence="2">The sequence shown here is derived from an EMBL/GenBank/DDBJ whole genome shotgun (WGS) entry which is preliminary data.</text>
</comment>
<dbReference type="GO" id="GO:0016485">
    <property type="term" value="P:protein processing"/>
    <property type="evidence" value="ECO:0007669"/>
    <property type="project" value="TreeGrafter"/>
</dbReference>
<sequence length="117" mass="13367">MIDNVHLCLTSYCIKAANYLLESVNETVEQCENLYEFTCGRWLKNTNIPNDVRHQDTFQMMQDQLGSTLINLLTTLPSNSTIESKAITNARRLYTSCINEAMIEMKKKDCQVPLDNG</sequence>
<evidence type="ECO:0000259" key="1">
    <source>
        <dbReference type="Pfam" id="PF05649"/>
    </source>
</evidence>
<dbReference type="GO" id="GO:0005886">
    <property type="term" value="C:plasma membrane"/>
    <property type="evidence" value="ECO:0007669"/>
    <property type="project" value="TreeGrafter"/>
</dbReference>
<dbReference type="AlphaFoldDB" id="A0A814H214"/>
<dbReference type="SUPFAM" id="SSF55486">
    <property type="entry name" value="Metalloproteases ('zincins'), catalytic domain"/>
    <property type="match status" value="1"/>
</dbReference>
<dbReference type="InterPro" id="IPR000718">
    <property type="entry name" value="Peptidase_M13"/>
</dbReference>
<dbReference type="InterPro" id="IPR008753">
    <property type="entry name" value="Peptidase_M13_N"/>
</dbReference>
<gene>
    <name evidence="2" type="ORF">SEV965_LOCUS10969</name>
</gene>
<organism evidence="2 3">
    <name type="scientific">Rotaria sordida</name>
    <dbReference type="NCBI Taxonomy" id="392033"/>
    <lineage>
        <taxon>Eukaryota</taxon>
        <taxon>Metazoa</taxon>
        <taxon>Spiralia</taxon>
        <taxon>Gnathifera</taxon>
        <taxon>Rotifera</taxon>
        <taxon>Eurotatoria</taxon>
        <taxon>Bdelloidea</taxon>
        <taxon>Philodinida</taxon>
        <taxon>Philodinidae</taxon>
        <taxon>Rotaria</taxon>
    </lineage>
</organism>
<protein>
    <recommendedName>
        <fullName evidence="1">Peptidase M13 N-terminal domain-containing protein</fullName>
    </recommendedName>
</protein>
<dbReference type="PROSITE" id="PS51885">
    <property type="entry name" value="NEPRILYSIN"/>
    <property type="match status" value="1"/>
</dbReference>
<dbReference type="Gene3D" id="3.40.390.10">
    <property type="entry name" value="Collagenase (Catalytic Domain)"/>
    <property type="match status" value="1"/>
</dbReference>
<dbReference type="Gene3D" id="1.10.1380.10">
    <property type="entry name" value="Neutral endopeptidase , domain2"/>
    <property type="match status" value="1"/>
</dbReference>
<dbReference type="EMBL" id="CAJNOU010000462">
    <property type="protein sequence ID" value="CAF1004666.1"/>
    <property type="molecule type" value="Genomic_DNA"/>
</dbReference>
<evidence type="ECO:0000313" key="3">
    <source>
        <dbReference type="Proteomes" id="UP000663889"/>
    </source>
</evidence>
<accession>A0A814H214</accession>
<feature type="domain" description="Peptidase M13 N-terminal" evidence="1">
    <location>
        <begin position="31"/>
        <end position="105"/>
    </location>
</feature>
<dbReference type="GO" id="GO:0004222">
    <property type="term" value="F:metalloendopeptidase activity"/>
    <property type="evidence" value="ECO:0007669"/>
    <property type="project" value="InterPro"/>
</dbReference>
<dbReference type="PANTHER" id="PTHR11733:SF133">
    <property type="entry name" value="PHOSPHATE-REGULATING NEUTRAL ENDOPEPTIDASE PHEX"/>
    <property type="match status" value="1"/>
</dbReference>
<dbReference type="Pfam" id="PF05649">
    <property type="entry name" value="Peptidase_M13_N"/>
    <property type="match status" value="1"/>
</dbReference>
<dbReference type="PANTHER" id="PTHR11733">
    <property type="entry name" value="ZINC METALLOPROTEASE FAMILY M13 NEPRILYSIN-RELATED"/>
    <property type="match status" value="1"/>
</dbReference>
<dbReference type="Proteomes" id="UP000663889">
    <property type="component" value="Unassembled WGS sequence"/>
</dbReference>
<dbReference type="InterPro" id="IPR042089">
    <property type="entry name" value="Peptidase_M13_dom_2"/>
</dbReference>
<reference evidence="2" key="1">
    <citation type="submission" date="2021-02" db="EMBL/GenBank/DDBJ databases">
        <authorList>
            <person name="Nowell W R."/>
        </authorList>
    </citation>
    <scope>NUCLEOTIDE SEQUENCE</scope>
</reference>
<name>A0A814H214_9BILA</name>
<dbReference type="InterPro" id="IPR024079">
    <property type="entry name" value="MetalloPept_cat_dom_sf"/>
</dbReference>
<proteinExistence type="predicted"/>